<dbReference type="EMBL" id="AEEQ01000009">
    <property type="protein sequence ID" value="EFM41525.1"/>
    <property type="molecule type" value="Genomic_DNA"/>
</dbReference>
<accession>E0Q710</accession>
<dbReference type="AlphaFoldDB" id="E0Q710"/>
<dbReference type="Proteomes" id="UP000003323">
    <property type="component" value="Unassembled WGS sequence"/>
</dbReference>
<reference evidence="1 2" key="1">
    <citation type="submission" date="2010-08" db="EMBL/GenBank/DDBJ databases">
        <authorList>
            <person name="Muzny D."/>
            <person name="Qin X."/>
            <person name="Deng J."/>
            <person name="Jiang H."/>
            <person name="Liu Y."/>
            <person name="Qu J."/>
            <person name="Song X.-Z."/>
            <person name="Zhang L."/>
            <person name="Thornton R."/>
            <person name="Coyle M."/>
            <person name="Francisco L."/>
            <person name="Jackson L."/>
            <person name="Javaid M."/>
            <person name="Korchina V."/>
            <person name="Kovar C."/>
            <person name="Mata R."/>
            <person name="Mathew T."/>
            <person name="Ngo R."/>
            <person name="Nguyen L."/>
            <person name="Nguyen N."/>
            <person name="Okwuonu G."/>
            <person name="Ongeri F."/>
            <person name="Pham C."/>
            <person name="Simmons D."/>
            <person name="Wilczek-Boney K."/>
            <person name="Hale W."/>
            <person name="Jakkamsetti A."/>
            <person name="Pham P."/>
            <person name="Ruth R."/>
            <person name="San Lucas F."/>
            <person name="Warren J."/>
            <person name="Zhang J."/>
            <person name="Zhao Z."/>
            <person name="Zhou C."/>
            <person name="Zhu D."/>
            <person name="Lee S."/>
            <person name="Bess C."/>
            <person name="Blankenburg K."/>
            <person name="Forbes L."/>
            <person name="Fu Q."/>
            <person name="Gubbala S."/>
            <person name="Hirani K."/>
            <person name="Jayaseelan J.C."/>
            <person name="Lara F."/>
            <person name="Munidasa M."/>
            <person name="Palculict T."/>
            <person name="Patil S."/>
            <person name="Pu L.-L."/>
            <person name="Saada N."/>
            <person name="Tang L."/>
            <person name="Weissenberger G."/>
            <person name="Zhu Y."/>
            <person name="Hemphill L."/>
            <person name="Shang Y."/>
            <person name="Youmans B."/>
            <person name="Ayvaz T."/>
            <person name="Ross M."/>
            <person name="Santibanez J."/>
            <person name="Aqrawi P."/>
            <person name="Gross S."/>
            <person name="Joshi V."/>
            <person name="Fowler G."/>
            <person name="Nazareth L."/>
            <person name="Reid J."/>
            <person name="Worley K."/>
            <person name="Petrosino J."/>
            <person name="Highlander S."/>
            <person name="Gibbs R."/>
        </authorList>
    </citation>
    <scope>NUCLEOTIDE SEQUENCE [LARGE SCALE GENOMIC DNA]</scope>
    <source>
        <strain evidence="1 2">ATCC 27679</strain>
    </source>
</reference>
<gene>
    <name evidence="1" type="ORF">HMPREF0168_0918</name>
</gene>
<sequence>MARPSSVRAPVPAPCLQRRFQRVSELMNHGHGTEIVPFVEIDCVVVLLLIAHHHK</sequence>
<proteinExistence type="predicted"/>
<comment type="caution">
    <text evidence="1">The sequence shown here is derived from an EMBL/GenBank/DDBJ whole genome shotgun (WGS) entry which is preliminary data.</text>
</comment>
<dbReference type="HOGENOM" id="CLU_3022826_0_0_11"/>
<name>E0Q710_9BIFI</name>
<evidence type="ECO:0000313" key="1">
    <source>
        <dbReference type="EMBL" id="EFM41525.1"/>
    </source>
</evidence>
<protein>
    <submittedName>
        <fullName evidence="1">Uncharacterized protein</fullName>
    </submittedName>
</protein>
<evidence type="ECO:0000313" key="2">
    <source>
        <dbReference type="Proteomes" id="UP000003323"/>
    </source>
</evidence>
<organism evidence="1 2">
    <name type="scientific">Bifidobacterium dentium ATCC 27679</name>
    <dbReference type="NCBI Taxonomy" id="871562"/>
    <lineage>
        <taxon>Bacteria</taxon>
        <taxon>Bacillati</taxon>
        <taxon>Actinomycetota</taxon>
        <taxon>Actinomycetes</taxon>
        <taxon>Bifidobacteriales</taxon>
        <taxon>Bifidobacteriaceae</taxon>
        <taxon>Bifidobacterium</taxon>
    </lineage>
</organism>